<protein>
    <submittedName>
        <fullName evidence="1">Uncharacterized protein</fullName>
    </submittedName>
</protein>
<proteinExistence type="predicted"/>
<dbReference type="AlphaFoldDB" id="A0A918EX01"/>
<dbReference type="EMBL" id="BMQK01000021">
    <property type="protein sequence ID" value="GGQ84303.1"/>
    <property type="molecule type" value="Genomic_DNA"/>
</dbReference>
<gene>
    <name evidence="1" type="ORF">GCM10010145_62450</name>
</gene>
<name>A0A918EX01_9ACTN</name>
<evidence type="ECO:0000313" key="2">
    <source>
        <dbReference type="Proteomes" id="UP000620156"/>
    </source>
</evidence>
<dbReference type="Proteomes" id="UP000620156">
    <property type="component" value="Unassembled WGS sequence"/>
</dbReference>
<reference evidence="1" key="1">
    <citation type="journal article" date="2014" name="Int. J. Syst. Evol. Microbiol.">
        <title>Complete genome sequence of Corynebacterium casei LMG S-19264T (=DSM 44701T), isolated from a smear-ripened cheese.</title>
        <authorList>
            <consortium name="US DOE Joint Genome Institute (JGI-PGF)"/>
            <person name="Walter F."/>
            <person name="Albersmeier A."/>
            <person name="Kalinowski J."/>
            <person name="Ruckert C."/>
        </authorList>
    </citation>
    <scope>NUCLEOTIDE SEQUENCE</scope>
    <source>
        <strain evidence="1">JCM 3131</strain>
    </source>
</reference>
<keyword evidence="2" id="KW-1185">Reference proteome</keyword>
<evidence type="ECO:0000313" key="1">
    <source>
        <dbReference type="EMBL" id="GGQ84303.1"/>
    </source>
</evidence>
<comment type="caution">
    <text evidence="1">The sequence shown here is derived from an EMBL/GenBank/DDBJ whole genome shotgun (WGS) entry which is preliminary data.</text>
</comment>
<reference evidence="1" key="2">
    <citation type="submission" date="2020-09" db="EMBL/GenBank/DDBJ databases">
        <authorList>
            <person name="Sun Q."/>
            <person name="Ohkuma M."/>
        </authorList>
    </citation>
    <scope>NUCLEOTIDE SEQUENCE</scope>
    <source>
        <strain evidence="1">JCM 3131</strain>
    </source>
</reference>
<accession>A0A918EX01</accession>
<organism evidence="1 2">
    <name type="scientific">Streptomyces ruber</name>
    <dbReference type="NCBI Taxonomy" id="83378"/>
    <lineage>
        <taxon>Bacteria</taxon>
        <taxon>Bacillati</taxon>
        <taxon>Actinomycetota</taxon>
        <taxon>Actinomycetes</taxon>
        <taxon>Kitasatosporales</taxon>
        <taxon>Streptomycetaceae</taxon>
        <taxon>Streptomyces</taxon>
    </lineage>
</organism>
<sequence length="58" mass="6328">MLLAAGQYPGGDRKFADMAAAAVLGQTDQRLVGDFGPLRGELARSRADALRRNQRRIE</sequence>